<sequence length="41" mass="4287">MAFLVRQSGFPLGHTVAGVIFAACIVVGEPLYRAVARRAAA</sequence>
<keyword evidence="1" id="KW-0472">Membrane</keyword>
<dbReference type="EMBL" id="JAMZEB010000002">
    <property type="protein sequence ID" value="MCP2361559.1"/>
    <property type="molecule type" value="Genomic_DNA"/>
</dbReference>
<protein>
    <submittedName>
        <fullName evidence="2">Uncharacterized protein</fullName>
    </submittedName>
</protein>
<evidence type="ECO:0000313" key="3">
    <source>
        <dbReference type="Proteomes" id="UP001139648"/>
    </source>
</evidence>
<keyword evidence="1" id="KW-0812">Transmembrane</keyword>
<keyword evidence="1" id="KW-1133">Transmembrane helix</keyword>
<evidence type="ECO:0000313" key="2">
    <source>
        <dbReference type="EMBL" id="MCP2361559.1"/>
    </source>
</evidence>
<evidence type="ECO:0000256" key="1">
    <source>
        <dbReference type="SAM" id="Phobius"/>
    </source>
</evidence>
<feature type="transmembrane region" description="Helical" evidence="1">
    <location>
        <begin position="12"/>
        <end position="32"/>
    </location>
</feature>
<dbReference type="Proteomes" id="UP001139648">
    <property type="component" value="Unassembled WGS sequence"/>
</dbReference>
<keyword evidence="3" id="KW-1185">Reference proteome</keyword>
<gene>
    <name evidence="2" type="ORF">HD597_008579</name>
</gene>
<dbReference type="PROSITE" id="PS51257">
    <property type="entry name" value="PROKAR_LIPOPROTEIN"/>
    <property type="match status" value="1"/>
</dbReference>
<proteinExistence type="predicted"/>
<name>A0A9X2GLS5_9ACTN</name>
<organism evidence="2 3">
    <name type="scientific">Nonomuraea thailandensis</name>
    <dbReference type="NCBI Taxonomy" id="1188745"/>
    <lineage>
        <taxon>Bacteria</taxon>
        <taxon>Bacillati</taxon>
        <taxon>Actinomycetota</taxon>
        <taxon>Actinomycetes</taxon>
        <taxon>Streptosporangiales</taxon>
        <taxon>Streptosporangiaceae</taxon>
        <taxon>Nonomuraea</taxon>
    </lineage>
</organism>
<dbReference type="AlphaFoldDB" id="A0A9X2GLS5"/>
<comment type="caution">
    <text evidence="2">The sequence shown here is derived from an EMBL/GenBank/DDBJ whole genome shotgun (WGS) entry which is preliminary data.</text>
</comment>
<reference evidence="2" key="1">
    <citation type="submission" date="2022-06" db="EMBL/GenBank/DDBJ databases">
        <title>Sequencing the genomes of 1000 actinobacteria strains.</title>
        <authorList>
            <person name="Klenk H.-P."/>
        </authorList>
    </citation>
    <scope>NUCLEOTIDE SEQUENCE</scope>
    <source>
        <strain evidence="2">DSM 46694</strain>
    </source>
</reference>
<dbReference type="RefSeq" id="WP_276083165.1">
    <property type="nucleotide sequence ID" value="NZ_BAABKA010000064.1"/>
</dbReference>
<accession>A0A9X2GLS5</accession>